<organism evidence="1 2">
    <name type="scientific">Panagrolaimus davidi</name>
    <dbReference type="NCBI Taxonomy" id="227884"/>
    <lineage>
        <taxon>Eukaryota</taxon>
        <taxon>Metazoa</taxon>
        <taxon>Ecdysozoa</taxon>
        <taxon>Nematoda</taxon>
        <taxon>Chromadorea</taxon>
        <taxon>Rhabditida</taxon>
        <taxon>Tylenchina</taxon>
        <taxon>Panagrolaimomorpha</taxon>
        <taxon>Panagrolaimoidea</taxon>
        <taxon>Panagrolaimidae</taxon>
        <taxon>Panagrolaimus</taxon>
    </lineage>
</organism>
<evidence type="ECO:0000313" key="2">
    <source>
        <dbReference type="WBParaSite" id="PDA_v2.g20453.t1"/>
    </source>
</evidence>
<accession>A0A914PPH3</accession>
<dbReference type="Proteomes" id="UP000887578">
    <property type="component" value="Unplaced"/>
</dbReference>
<evidence type="ECO:0000313" key="1">
    <source>
        <dbReference type="Proteomes" id="UP000887578"/>
    </source>
</evidence>
<protein>
    <submittedName>
        <fullName evidence="2">Uncharacterized protein</fullName>
    </submittedName>
</protein>
<proteinExistence type="predicted"/>
<keyword evidence="1" id="KW-1185">Reference proteome</keyword>
<dbReference type="WBParaSite" id="PDA_v2.g20453.t1">
    <property type="protein sequence ID" value="PDA_v2.g20453.t1"/>
    <property type="gene ID" value="PDA_v2.g20453"/>
</dbReference>
<reference evidence="2" key="1">
    <citation type="submission" date="2022-11" db="UniProtKB">
        <authorList>
            <consortium name="WormBaseParasite"/>
        </authorList>
    </citation>
    <scope>IDENTIFICATION</scope>
</reference>
<sequence length="206" mass="24495">MSDKKDSVMLLATSFYDKLDPKYREKLVELGKSLKLEKSGKTAAVDSLMDFFTQFMMPKEFWKKLFNNQELNMLIGYGNVEELYLWDAKDSIDDWFILEDLLSFTPKIKRLRFSYVCCTSKTSEILCELLFENKIQLFYVDYIKNTFLEPNAFVIFMQKNISPNSDIILRFDQNNPNYIRNFEETVNDFIEENWKEKEDKPCFSAV</sequence>
<dbReference type="AlphaFoldDB" id="A0A914PPH3"/>
<name>A0A914PPH3_9BILA</name>